<organism evidence="2 3">
    <name type="scientific">Botrimarina hoheduenensis</name>
    <dbReference type="NCBI Taxonomy" id="2528000"/>
    <lineage>
        <taxon>Bacteria</taxon>
        <taxon>Pseudomonadati</taxon>
        <taxon>Planctomycetota</taxon>
        <taxon>Planctomycetia</taxon>
        <taxon>Pirellulales</taxon>
        <taxon>Lacipirellulaceae</taxon>
        <taxon>Botrimarina</taxon>
    </lineage>
</organism>
<proteinExistence type="predicted"/>
<keyword evidence="1" id="KW-0732">Signal</keyword>
<comment type="caution">
    <text evidence="2">The sequence shown here is derived from an EMBL/GenBank/DDBJ whole genome shotgun (WGS) entry which is preliminary data.</text>
</comment>
<dbReference type="EMBL" id="SJPH01000006">
    <property type="protein sequence ID" value="TWT42652.1"/>
    <property type="molecule type" value="Genomic_DNA"/>
</dbReference>
<evidence type="ECO:0000313" key="3">
    <source>
        <dbReference type="Proteomes" id="UP000318995"/>
    </source>
</evidence>
<dbReference type="Proteomes" id="UP000318995">
    <property type="component" value="Unassembled WGS sequence"/>
</dbReference>
<reference evidence="2 3" key="1">
    <citation type="submission" date="2019-02" db="EMBL/GenBank/DDBJ databases">
        <title>Deep-cultivation of Planctomycetes and their phenomic and genomic characterization uncovers novel biology.</title>
        <authorList>
            <person name="Wiegand S."/>
            <person name="Jogler M."/>
            <person name="Boedeker C."/>
            <person name="Pinto D."/>
            <person name="Vollmers J."/>
            <person name="Rivas-Marin E."/>
            <person name="Kohn T."/>
            <person name="Peeters S.H."/>
            <person name="Heuer A."/>
            <person name="Rast P."/>
            <person name="Oberbeckmann S."/>
            <person name="Bunk B."/>
            <person name="Jeske O."/>
            <person name="Meyerdierks A."/>
            <person name="Storesund J.E."/>
            <person name="Kallscheuer N."/>
            <person name="Luecker S."/>
            <person name="Lage O.M."/>
            <person name="Pohl T."/>
            <person name="Merkel B.J."/>
            <person name="Hornburger P."/>
            <person name="Mueller R.-W."/>
            <person name="Bruemmer F."/>
            <person name="Labrenz M."/>
            <person name="Spormann A.M."/>
            <person name="Op Den Camp H."/>
            <person name="Overmann J."/>
            <person name="Amann R."/>
            <person name="Jetten M.S.M."/>
            <person name="Mascher T."/>
            <person name="Medema M.H."/>
            <person name="Devos D.P."/>
            <person name="Kaster A.-K."/>
            <person name="Ovreas L."/>
            <person name="Rohde M."/>
            <person name="Galperin M.Y."/>
            <person name="Jogler C."/>
        </authorList>
    </citation>
    <scope>NUCLEOTIDE SEQUENCE [LARGE SCALE GENOMIC DNA]</scope>
    <source>
        <strain evidence="2 3">Pla111</strain>
    </source>
</reference>
<protein>
    <recommendedName>
        <fullName evidence="4">PEP-CTERM protein-sorting domain-containing protein</fullName>
    </recommendedName>
</protein>
<name>A0A5C5VYR8_9BACT</name>
<keyword evidence="3" id="KW-1185">Reference proteome</keyword>
<evidence type="ECO:0008006" key="4">
    <source>
        <dbReference type="Google" id="ProtNLM"/>
    </source>
</evidence>
<dbReference type="AlphaFoldDB" id="A0A5C5VYR8"/>
<accession>A0A5C5VYR8</accession>
<dbReference type="RefSeq" id="WP_146574857.1">
    <property type="nucleotide sequence ID" value="NZ_SJPH01000006.1"/>
</dbReference>
<dbReference type="OrthoDB" id="1056765at2"/>
<gene>
    <name evidence="2" type="ORF">Pla111_26240</name>
</gene>
<sequence precursor="true">MKLRTLLSCAAAIGVMASASMALADARWTGAGATDRFDDPANWDTGIVPSSPTDKDNAVTDGNVARNLLDGTNILIEDGMNVEAFAVQIGHPKEGAFGSQAASNTLTMTGGSLTTQGNFLFNVGRGTNVLPGQLVQFNMSGGVVNAAGITVPEAFGPGVGSVGINAEMHVSGDSIVNTDLLRLGAQDANSVVTISDNAQVNLTDDNNGFAPGVLWIEAFEAVPVGTSLLDIRDNGVLTVHGEWWTDENGDGIRGAATKAEADYIRDNYVNSGWIVGDGGASPIGVSFSNGVITLRAVPEPATAALLLVSCPLLLARRRA</sequence>
<evidence type="ECO:0000313" key="2">
    <source>
        <dbReference type="EMBL" id="TWT42652.1"/>
    </source>
</evidence>
<evidence type="ECO:0000256" key="1">
    <source>
        <dbReference type="SAM" id="SignalP"/>
    </source>
</evidence>
<feature type="chain" id="PRO_5022681139" description="PEP-CTERM protein-sorting domain-containing protein" evidence="1">
    <location>
        <begin position="25"/>
        <end position="319"/>
    </location>
</feature>
<feature type="signal peptide" evidence="1">
    <location>
        <begin position="1"/>
        <end position="24"/>
    </location>
</feature>